<feature type="region of interest" description="Disordered" evidence="1">
    <location>
        <begin position="91"/>
        <end position="111"/>
    </location>
</feature>
<keyword evidence="2" id="KW-0812">Transmembrane</keyword>
<dbReference type="OrthoDB" id="71310at2759"/>
<evidence type="ECO:0000313" key="4">
    <source>
        <dbReference type="EMBL" id="GBF99362.1"/>
    </source>
</evidence>
<dbReference type="PANTHER" id="PTHR13527">
    <property type="entry name" value="SAYSVFN DOMAIN-CONTAINING PROTEIN 1"/>
    <property type="match status" value="1"/>
</dbReference>
<keyword evidence="2" id="KW-0472">Membrane</keyword>
<keyword evidence="2" id="KW-1133">Transmembrane helix</keyword>
<dbReference type="InterPro" id="IPR039159">
    <property type="entry name" value="SAYSD1"/>
</dbReference>
<dbReference type="EMBL" id="BDRX01000155">
    <property type="protein sequence ID" value="GBF99362.1"/>
    <property type="molecule type" value="Genomic_DNA"/>
</dbReference>
<dbReference type="Proteomes" id="UP000247498">
    <property type="component" value="Unassembled WGS sequence"/>
</dbReference>
<proteinExistence type="predicted"/>
<dbReference type="STRING" id="307507.A0A2V0PK22"/>
<dbReference type="InterPro" id="IPR019387">
    <property type="entry name" value="SAYSvFN_dom"/>
</dbReference>
<dbReference type="PANTHER" id="PTHR13527:SF0">
    <property type="entry name" value="SAYSVFN DOMAIN-CONTAINING PROTEIN 1"/>
    <property type="match status" value="1"/>
</dbReference>
<dbReference type="AlphaFoldDB" id="A0A2V0PK22"/>
<feature type="transmembrane region" description="Helical" evidence="2">
    <location>
        <begin position="169"/>
        <end position="188"/>
    </location>
</feature>
<reference evidence="4 5" key="1">
    <citation type="journal article" date="2018" name="Sci. Rep.">
        <title>Raphidocelis subcapitata (=Pseudokirchneriella subcapitata) provides an insight into genome evolution and environmental adaptations in the Sphaeropleales.</title>
        <authorList>
            <person name="Suzuki S."/>
            <person name="Yamaguchi H."/>
            <person name="Nakajima N."/>
            <person name="Kawachi M."/>
        </authorList>
    </citation>
    <scope>NUCLEOTIDE SEQUENCE [LARGE SCALE GENOMIC DNA]</scope>
    <source>
        <strain evidence="4 5">NIES-35</strain>
    </source>
</reference>
<evidence type="ECO:0000313" key="5">
    <source>
        <dbReference type="Proteomes" id="UP000247498"/>
    </source>
</evidence>
<dbReference type="Pfam" id="PF10260">
    <property type="entry name" value="SAYSvFN"/>
    <property type="match status" value="1"/>
</dbReference>
<protein>
    <recommendedName>
        <fullName evidence="3">SAYSvFN domain-containing protein</fullName>
    </recommendedName>
</protein>
<comment type="caution">
    <text evidence="4">The sequence shown here is derived from an EMBL/GenBank/DDBJ whole genome shotgun (WGS) entry which is preliminary data.</text>
</comment>
<sequence>MVKVALVTVAGKQLPLQLDASPVSAGALGDAAAAALALEPGRFKLLLRGAAVPTADRGARVALQDGDVLVVVPQRRAPTEAAAAAAAEALGAAPPRGGGGDGDDDDDEDGPLRFRLAADAPAWHRALAAFLRDRCGAPDLALSWLFLVGPRRIGILFAVLAGARVASSFGLGPLYLMAAIVVTVFANLGERRPGEQSAYSVFNRGVARLPGELDAGAIDDAIRRGAGIG</sequence>
<gene>
    <name evidence="4" type="ORF">Rsub_12166</name>
</gene>
<dbReference type="InParanoid" id="A0A2V0PK22"/>
<accession>A0A2V0PK22</accession>
<keyword evidence="5" id="KW-1185">Reference proteome</keyword>
<name>A0A2V0PK22_9CHLO</name>
<feature type="domain" description="SAYSvFN" evidence="3">
    <location>
        <begin position="160"/>
        <end position="221"/>
    </location>
</feature>
<feature type="transmembrane region" description="Helical" evidence="2">
    <location>
        <begin position="140"/>
        <end position="163"/>
    </location>
</feature>
<organism evidence="4 5">
    <name type="scientific">Raphidocelis subcapitata</name>
    <dbReference type="NCBI Taxonomy" id="307507"/>
    <lineage>
        <taxon>Eukaryota</taxon>
        <taxon>Viridiplantae</taxon>
        <taxon>Chlorophyta</taxon>
        <taxon>core chlorophytes</taxon>
        <taxon>Chlorophyceae</taxon>
        <taxon>CS clade</taxon>
        <taxon>Sphaeropleales</taxon>
        <taxon>Selenastraceae</taxon>
        <taxon>Raphidocelis</taxon>
    </lineage>
</organism>
<evidence type="ECO:0000256" key="1">
    <source>
        <dbReference type="SAM" id="MobiDB-lite"/>
    </source>
</evidence>
<evidence type="ECO:0000256" key="2">
    <source>
        <dbReference type="SAM" id="Phobius"/>
    </source>
</evidence>
<evidence type="ECO:0000259" key="3">
    <source>
        <dbReference type="Pfam" id="PF10260"/>
    </source>
</evidence>